<dbReference type="AlphaFoldDB" id="A0A9D4BY54"/>
<dbReference type="EMBL" id="JAIWYP010000014">
    <property type="protein sequence ID" value="KAH3713107.1"/>
    <property type="molecule type" value="Genomic_DNA"/>
</dbReference>
<name>A0A9D4BY54_DREPO</name>
<proteinExistence type="predicted"/>
<accession>A0A9D4BY54</accession>
<keyword evidence="2" id="KW-1185">Reference proteome</keyword>
<gene>
    <name evidence="1" type="ORF">DPMN_072873</name>
</gene>
<organism evidence="1 2">
    <name type="scientific">Dreissena polymorpha</name>
    <name type="common">Zebra mussel</name>
    <name type="synonym">Mytilus polymorpha</name>
    <dbReference type="NCBI Taxonomy" id="45954"/>
    <lineage>
        <taxon>Eukaryota</taxon>
        <taxon>Metazoa</taxon>
        <taxon>Spiralia</taxon>
        <taxon>Lophotrochozoa</taxon>
        <taxon>Mollusca</taxon>
        <taxon>Bivalvia</taxon>
        <taxon>Autobranchia</taxon>
        <taxon>Heteroconchia</taxon>
        <taxon>Euheterodonta</taxon>
        <taxon>Imparidentia</taxon>
        <taxon>Neoheterodontei</taxon>
        <taxon>Myida</taxon>
        <taxon>Dreissenoidea</taxon>
        <taxon>Dreissenidae</taxon>
        <taxon>Dreissena</taxon>
    </lineage>
</organism>
<sequence length="63" mass="7205">MEVVAGALESRPVVRTGRECTWRGRESYGNSRVKEARVFSITPFEQQERLSFYSFLAETACQS</sequence>
<reference evidence="1" key="2">
    <citation type="submission" date="2020-11" db="EMBL/GenBank/DDBJ databases">
        <authorList>
            <person name="McCartney M.A."/>
            <person name="Auch B."/>
            <person name="Kono T."/>
            <person name="Mallez S."/>
            <person name="Becker A."/>
            <person name="Gohl D.M."/>
            <person name="Silverstein K.A.T."/>
            <person name="Koren S."/>
            <person name="Bechman K.B."/>
            <person name="Herman A."/>
            <person name="Abrahante J.E."/>
            <person name="Garbe J."/>
        </authorList>
    </citation>
    <scope>NUCLEOTIDE SEQUENCE</scope>
    <source>
        <strain evidence="1">Duluth1</strain>
        <tissue evidence="1">Whole animal</tissue>
    </source>
</reference>
<comment type="caution">
    <text evidence="1">The sequence shown here is derived from an EMBL/GenBank/DDBJ whole genome shotgun (WGS) entry which is preliminary data.</text>
</comment>
<evidence type="ECO:0000313" key="2">
    <source>
        <dbReference type="Proteomes" id="UP000828390"/>
    </source>
</evidence>
<evidence type="ECO:0000313" key="1">
    <source>
        <dbReference type="EMBL" id="KAH3713107.1"/>
    </source>
</evidence>
<protein>
    <submittedName>
        <fullName evidence="1">Uncharacterized protein</fullName>
    </submittedName>
</protein>
<reference evidence="1" key="1">
    <citation type="journal article" date="2019" name="bioRxiv">
        <title>The Genome of the Zebra Mussel, Dreissena polymorpha: A Resource for Invasive Species Research.</title>
        <authorList>
            <person name="McCartney M.A."/>
            <person name="Auch B."/>
            <person name="Kono T."/>
            <person name="Mallez S."/>
            <person name="Zhang Y."/>
            <person name="Obille A."/>
            <person name="Becker A."/>
            <person name="Abrahante J.E."/>
            <person name="Garbe J."/>
            <person name="Badalamenti J.P."/>
            <person name="Herman A."/>
            <person name="Mangelson H."/>
            <person name="Liachko I."/>
            <person name="Sullivan S."/>
            <person name="Sone E.D."/>
            <person name="Koren S."/>
            <person name="Silverstein K.A.T."/>
            <person name="Beckman K.B."/>
            <person name="Gohl D.M."/>
        </authorList>
    </citation>
    <scope>NUCLEOTIDE SEQUENCE</scope>
    <source>
        <strain evidence="1">Duluth1</strain>
        <tissue evidence="1">Whole animal</tissue>
    </source>
</reference>
<dbReference type="Proteomes" id="UP000828390">
    <property type="component" value="Unassembled WGS sequence"/>
</dbReference>